<feature type="non-terminal residue" evidence="2">
    <location>
        <position position="1"/>
    </location>
</feature>
<dbReference type="EMBL" id="CAUYUJ010020447">
    <property type="protein sequence ID" value="CAK0898243.1"/>
    <property type="molecule type" value="Genomic_DNA"/>
</dbReference>
<sequence length="387" mass="40202">DLIAHRDPLKISLDGLEKHINSACQIGQRSARIAELEQDYAVTLYMIMYARDPKARAEQQKAYVDTIRRPPRLRASLRAADVDLAVQVSGLAARMAKIQQALAAVIVDASPAQPAGHGQLPAPASQLARVGGSDEPGSGRAASAPVKPAGPKIAPEKIAIGIAAGKSTVERVPVSALKAAFDKGSARGAAAEGVVVAADENGVDEGMGDARLKEWWAATTTLAQQARLGAEQLIALADASAAVGSAFSGAMGSRDKDGDTSAKRRDYVTVSGGIAVMEQGVEGAIARAVSKEDHQAAKALVMFPPSGHVQECSAPRRVPDYPALCDDPEACSELKKLLAEAPAVEYDVRKHTPSLGGISGKLLAKFGADLGRVYSPVATKAGLRIEG</sequence>
<name>A0ABN9XF18_9DINO</name>
<feature type="region of interest" description="Disordered" evidence="1">
    <location>
        <begin position="113"/>
        <end position="149"/>
    </location>
</feature>
<protein>
    <submittedName>
        <fullName evidence="2">Uncharacterized protein</fullName>
    </submittedName>
</protein>
<comment type="caution">
    <text evidence="2">The sequence shown here is derived from an EMBL/GenBank/DDBJ whole genome shotgun (WGS) entry which is preliminary data.</text>
</comment>
<keyword evidence="3" id="KW-1185">Reference proteome</keyword>
<evidence type="ECO:0000313" key="2">
    <source>
        <dbReference type="EMBL" id="CAK0898243.1"/>
    </source>
</evidence>
<reference evidence="2" key="1">
    <citation type="submission" date="2023-10" db="EMBL/GenBank/DDBJ databases">
        <authorList>
            <person name="Chen Y."/>
            <person name="Shah S."/>
            <person name="Dougan E. K."/>
            <person name="Thang M."/>
            <person name="Chan C."/>
        </authorList>
    </citation>
    <scope>NUCLEOTIDE SEQUENCE [LARGE SCALE GENOMIC DNA]</scope>
</reference>
<evidence type="ECO:0000313" key="3">
    <source>
        <dbReference type="Proteomes" id="UP001189429"/>
    </source>
</evidence>
<feature type="non-terminal residue" evidence="2">
    <location>
        <position position="387"/>
    </location>
</feature>
<organism evidence="2 3">
    <name type="scientific">Prorocentrum cordatum</name>
    <dbReference type="NCBI Taxonomy" id="2364126"/>
    <lineage>
        <taxon>Eukaryota</taxon>
        <taxon>Sar</taxon>
        <taxon>Alveolata</taxon>
        <taxon>Dinophyceae</taxon>
        <taxon>Prorocentrales</taxon>
        <taxon>Prorocentraceae</taxon>
        <taxon>Prorocentrum</taxon>
    </lineage>
</organism>
<dbReference type="Proteomes" id="UP001189429">
    <property type="component" value="Unassembled WGS sequence"/>
</dbReference>
<gene>
    <name evidence="2" type="ORF">PCOR1329_LOCUS76163</name>
</gene>
<proteinExistence type="predicted"/>
<evidence type="ECO:0000256" key="1">
    <source>
        <dbReference type="SAM" id="MobiDB-lite"/>
    </source>
</evidence>
<accession>A0ABN9XF18</accession>